<evidence type="ECO:0008006" key="3">
    <source>
        <dbReference type="Google" id="ProtNLM"/>
    </source>
</evidence>
<keyword evidence="2" id="KW-1185">Reference proteome</keyword>
<dbReference type="RefSeq" id="WP_302039141.1">
    <property type="nucleotide sequence ID" value="NZ_JAUKPO010000011.1"/>
</dbReference>
<evidence type="ECO:0000313" key="1">
    <source>
        <dbReference type="EMBL" id="MDO1448339.1"/>
    </source>
</evidence>
<accession>A0ABT8R8P2</accession>
<evidence type="ECO:0000313" key="2">
    <source>
        <dbReference type="Proteomes" id="UP001168528"/>
    </source>
</evidence>
<gene>
    <name evidence="1" type="ORF">Q0590_18835</name>
</gene>
<organism evidence="1 2">
    <name type="scientific">Rhodocytophaga aerolata</name>
    <dbReference type="NCBI Taxonomy" id="455078"/>
    <lineage>
        <taxon>Bacteria</taxon>
        <taxon>Pseudomonadati</taxon>
        <taxon>Bacteroidota</taxon>
        <taxon>Cytophagia</taxon>
        <taxon>Cytophagales</taxon>
        <taxon>Rhodocytophagaceae</taxon>
        <taxon>Rhodocytophaga</taxon>
    </lineage>
</organism>
<comment type="caution">
    <text evidence="1">The sequence shown here is derived from an EMBL/GenBank/DDBJ whole genome shotgun (WGS) entry which is preliminary data.</text>
</comment>
<proteinExistence type="predicted"/>
<protein>
    <recommendedName>
        <fullName evidence="3">Lipoprotein</fullName>
    </recommendedName>
</protein>
<sequence>MRRLFRKQQTGLYIGLLSVCCSCVQIQKAEKISPIIPVQEAKNIEDDTDSQINVYVFKPAFRSYQETVKYEAIGSNISSFDQVLNKVKSRARKDGCEALVQVKFYRQAYGNGKLGSSFPKIEAIGVKYTE</sequence>
<dbReference type="EMBL" id="JAUKPO010000011">
    <property type="protein sequence ID" value="MDO1448339.1"/>
    <property type="molecule type" value="Genomic_DNA"/>
</dbReference>
<name>A0ABT8R8P2_9BACT</name>
<dbReference type="Proteomes" id="UP001168528">
    <property type="component" value="Unassembled WGS sequence"/>
</dbReference>
<reference evidence="1" key="1">
    <citation type="submission" date="2023-07" db="EMBL/GenBank/DDBJ databases">
        <title>The genome sequence of Rhodocytophaga aerolata KACC 12507.</title>
        <authorList>
            <person name="Zhang X."/>
        </authorList>
    </citation>
    <scope>NUCLEOTIDE SEQUENCE</scope>
    <source>
        <strain evidence="1">KACC 12507</strain>
    </source>
</reference>